<dbReference type="PANTHER" id="PTHR12277">
    <property type="entry name" value="ALPHA/BETA HYDROLASE DOMAIN-CONTAINING PROTEIN"/>
    <property type="match status" value="1"/>
</dbReference>
<reference evidence="2 3" key="1">
    <citation type="submission" date="2023-11" db="EMBL/GenBank/DDBJ databases">
        <title>Draft genome of Azohydromonas lata strain H1 (DSM1123), a polyhydroxyalkanoate producer.</title>
        <authorList>
            <person name="Traversa D."/>
            <person name="D'Addabbo P."/>
            <person name="Pazzani C."/>
            <person name="Manzari C."/>
            <person name="Chiara M."/>
            <person name="Scrascia M."/>
        </authorList>
    </citation>
    <scope>NUCLEOTIDE SEQUENCE [LARGE SCALE GENOMIC DNA]</scope>
    <source>
        <strain evidence="2 3">H1</strain>
        <plasmid evidence="2">unnamed</plasmid>
    </source>
</reference>
<evidence type="ECO:0000313" key="3">
    <source>
        <dbReference type="Proteomes" id="UP001293718"/>
    </source>
</evidence>
<protein>
    <submittedName>
        <fullName evidence="2">Alpha/beta hydrolase</fullName>
    </submittedName>
</protein>
<dbReference type="InterPro" id="IPR029058">
    <property type="entry name" value="AB_hydrolase_fold"/>
</dbReference>
<dbReference type="Proteomes" id="UP001293718">
    <property type="component" value="Unassembled WGS sequence"/>
</dbReference>
<feature type="domain" description="Serine aminopeptidase S33" evidence="1">
    <location>
        <begin position="61"/>
        <end position="168"/>
    </location>
</feature>
<dbReference type="GO" id="GO:0016787">
    <property type="term" value="F:hydrolase activity"/>
    <property type="evidence" value="ECO:0007669"/>
    <property type="project" value="UniProtKB-KW"/>
</dbReference>
<dbReference type="Pfam" id="PF12146">
    <property type="entry name" value="Hydrolase_4"/>
    <property type="match status" value="1"/>
</dbReference>
<keyword evidence="2" id="KW-0614">Plasmid</keyword>
<dbReference type="InterPro" id="IPR022742">
    <property type="entry name" value="Hydrolase_4"/>
</dbReference>
<gene>
    <name evidence="2" type="ORF">SM757_02015</name>
</gene>
<evidence type="ECO:0000313" key="2">
    <source>
        <dbReference type="EMBL" id="MDZ5455341.1"/>
    </source>
</evidence>
<accession>A0ABU5I8B4</accession>
<proteinExistence type="predicted"/>
<comment type="caution">
    <text evidence="2">The sequence shown here is derived from an EMBL/GenBank/DDBJ whole genome shotgun (WGS) entry which is preliminary data.</text>
</comment>
<sequence length="263" mass="27996">MTTLLLIAVAALLFLAAVYRWQDRLLYFPQRAPLEQLTGNGLQPWPSAQDFRGLLAQPAGAARGTVVVFHGNAGHAGHRAFYAHALAPLGWRVVLAEYPGYGPRGGAPGEAALMADAQQTLALVRHAWPGPVLVLGESLGAAVAAGAAALSADLVSGLLLVTPWDRLSHVAAIHYPWLPVRLLLRDDYNSVAHLAHFARPVAVVVAQQDSIVPARLGQALHAALVGPKQLLAIEDSGHNDWPDRVDARWWRTAVGAALGEPEP</sequence>
<name>A0ABU5I8B4_9BURK</name>
<keyword evidence="3" id="KW-1185">Reference proteome</keyword>
<dbReference type="SUPFAM" id="SSF53474">
    <property type="entry name" value="alpha/beta-Hydrolases"/>
    <property type="match status" value="1"/>
</dbReference>
<dbReference type="EMBL" id="JAXOJX010000001">
    <property type="protein sequence ID" value="MDZ5455341.1"/>
    <property type="molecule type" value="Genomic_DNA"/>
</dbReference>
<organism evidence="2 3">
    <name type="scientific">Azohydromonas lata</name>
    <dbReference type="NCBI Taxonomy" id="45677"/>
    <lineage>
        <taxon>Bacteria</taxon>
        <taxon>Pseudomonadati</taxon>
        <taxon>Pseudomonadota</taxon>
        <taxon>Betaproteobacteria</taxon>
        <taxon>Burkholderiales</taxon>
        <taxon>Sphaerotilaceae</taxon>
        <taxon>Azohydromonas</taxon>
    </lineage>
</organism>
<geneLocation type="plasmid" evidence="2">
    <name>unnamed</name>
</geneLocation>
<keyword evidence="2" id="KW-0378">Hydrolase</keyword>
<dbReference type="Gene3D" id="3.40.50.1820">
    <property type="entry name" value="alpha/beta hydrolase"/>
    <property type="match status" value="1"/>
</dbReference>
<evidence type="ECO:0000259" key="1">
    <source>
        <dbReference type="Pfam" id="PF12146"/>
    </source>
</evidence>
<dbReference type="PANTHER" id="PTHR12277:SF79">
    <property type="entry name" value="XAA-PRO DIPEPTIDYL-PEPTIDASE-RELATED"/>
    <property type="match status" value="1"/>
</dbReference>